<evidence type="ECO:0000256" key="3">
    <source>
        <dbReference type="ARBA" id="ARBA00022729"/>
    </source>
</evidence>
<keyword evidence="2" id="KW-0645">Protease</keyword>
<dbReference type="GO" id="GO:0008234">
    <property type="term" value="F:cysteine-type peptidase activity"/>
    <property type="evidence" value="ECO:0007669"/>
    <property type="project" value="UniProtKB-KW"/>
</dbReference>
<keyword evidence="3" id="KW-0732">Signal</keyword>
<dbReference type="eggNOG" id="COG3883">
    <property type="taxonomic scope" value="Bacteria"/>
</dbReference>
<sequence>MIGKRGRKLKKSVVTLTTVVVVGLGSAFFSVDTHAESVNDLKQKQSQIQDDREEIKANLSDAESKIADVLIDLEELNKEIERTNNALAKNEEKMNETEKDIKATKEKVSELEDEIAVLEDAIEERYNILKERVVSYQKSGGDISYLEVVFGAKSFGDFINRVSAVNKISDSDTKLMEKQEADKKAVEDKKEEVVSKLDELKEMKVELEGMLATIEEQKSANEDKKATLKDKKKELVTMKEDLQVKDSDLASLEQDVKQSIEDATAPVVAQTSESNASSSNESSDSAGGKLSTLSSEKKSTPVAVKGNGNLSTAINAGYQYLGVPYTWGGKTPNPGFDCSGFVSWAFAQAGISIPSSTAGLSGIGTKVSYSDAKPGDLVFFNTYKTNGHVGIYLGNGNFIGAQSSTGLAVANMSSGYWNDKFSGHVRRVK</sequence>
<dbReference type="Proteomes" id="UP000028863">
    <property type="component" value="Unassembled WGS sequence"/>
</dbReference>
<dbReference type="Pfam" id="PF24568">
    <property type="entry name" value="CC_PcsB"/>
    <property type="match status" value="1"/>
</dbReference>
<dbReference type="AlphaFoldDB" id="W9ACF0"/>
<dbReference type="STRING" id="171693.BN988_01671"/>
<dbReference type="PANTHER" id="PTHR47053">
    <property type="entry name" value="MUREIN DD-ENDOPEPTIDASE MEPH-RELATED"/>
    <property type="match status" value="1"/>
</dbReference>
<keyword evidence="5" id="KW-0788">Thiol protease</keyword>
<name>W9ACF0_9BACI</name>
<dbReference type="SUPFAM" id="SSF54001">
    <property type="entry name" value="Cysteine proteinases"/>
    <property type="match status" value="1"/>
</dbReference>
<keyword evidence="6" id="KW-0175">Coiled coil</keyword>
<accession>W9ACF0</accession>
<dbReference type="Gene3D" id="3.90.1720.10">
    <property type="entry name" value="endopeptidase domain like (from Nostoc punctiforme)"/>
    <property type="match status" value="1"/>
</dbReference>
<reference evidence="9" key="2">
    <citation type="submission" date="2014-03" db="EMBL/GenBank/DDBJ databases">
        <authorList>
            <person name="Urmite Genomes"/>
        </authorList>
    </citation>
    <scope>NUCLEOTIDE SEQUENCE</scope>
    <source>
        <strain evidence="9">S1</strain>
    </source>
</reference>
<keyword evidence="10" id="KW-1185">Reference proteome</keyword>
<dbReference type="InterPro" id="IPR000064">
    <property type="entry name" value="NLP_P60_dom"/>
</dbReference>
<dbReference type="eggNOG" id="COG0791">
    <property type="taxonomic scope" value="Bacteria"/>
</dbReference>
<dbReference type="PANTHER" id="PTHR47053:SF1">
    <property type="entry name" value="MUREIN DD-ENDOPEPTIDASE MEPH-RELATED"/>
    <property type="match status" value="1"/>
</dbReference>
<dbReference type="EMBL" id="CCAX010000001">
    <property type="protein sequence ID" value="CDO03168.1"/>
    <property type="molecule type" value="Genomic_DNA"/>
</dbReference>
<feature type="region of interest" description="Disordered" evidence="7">
    <location>
        <begin position="268"/>
        <end position="306"/>
    </location>
</feature>
<keyword evidence="4" id="KW-0378">Hydrolase</keyword>
<evidence type="ECO:0000256" key="7">
    <source>
        <dbReference type="SAM" id="MobiDB-lite"/>
    </source>
</evidence>
<dbReference type="GO" id="GO:0006508">
    <property type="term" value="P:proteolysis"/>
    <property type="evidence" value="ECO:0007669"/>
    <property type="project" value="UniProtKB-KW"/>
</dbReference>
<dbReference type="PROSITE" id="PS51935">
    <property type="entry name" value="NLPC_P60"/>
    <property type="match status" value="1"/>
</dbReference>
<organism evidence="9 10">
    <name type="scientific">Oceanobacillus picturae</name>
    <dbReference type="NCBI Taxonomy" id="171693"/>
    <lineage>
        <taxon>Bacteria</taxon>
        <taxon>Bacillati</taxon>
        <taxon>Bacillota</taxon>
        <taxon>Bacilli</taxon>
        <taxon>Bacillales</taxon>
        <taxon>Bacillaceae</taxon>
        <taxon>Oceanobacillus</taxon>
    </lineage>
</organism>
<gene>
    <name evidence="9" type="primary">cwlO_1</name>
    <name evidence="9" type="ORF">BN988_01671</name>
</gene>
<dbReference type="InterPro" id="IPR057309">
    <property type="entry name" value="PcsB_CC"/>
</dbReference>
<evidence type="ECO:0000256" key="6">
    <source>
        <dbReference type="SAM" id="Coils"/>
    </source>
</evidence>
<evidence type="ECO:0000256" key="1">
    <source>
        <dbReference type="ARBA" id="ARBA00007074"/>
    </source>
</evidence>
<evidence type="ECO:0000313" key="9">
    <source>
        <dbReference type="EMBL" id="CDO03168.1"/>
    </source>
</evidence>
<dbReference type="InterPro" id="IPR051202">
    <property type="entry name" value="Peptidase_C40"/>
</dbReference>
<proteinExistence type="inferred from homology"/>
<evidence type="ECO:0000259" key="8">
    <source>
        <dbReference type="PROSITE" id="PS51935"/>
    </source>
</evidence>
<feature type="compositionally biased region" description="Low complexity" evidence="7">
    <location>
        <begin position="272"/>
        <end position="294"/>
    </location>
</feature>
<evidence type="ECO:0000256" key="5">
    <source>
        <dbReference type="ARBA" id="ARBA00022807"/>
    </source>
</evidence>
<comment type="similarity">
    <text evidence="1">Belongs to the peptidase C40 family.</text>
</comment>
<feature type="coiled-coil region" evidence="6">
    <location>
        <begin position="176"/>
        <end position="245"/>
    </location>
</feature>
<dbReference type="Pfam" id="PF00877">
    <property type="entry name" value="NLPC_P60"/>
    <property type="match status" value="1"/>
</dbReference>
<evidence type="ECO:0000256" key="4">
    <source>
        <dbReference type="ARBA" id="ARBA00022801"/>
    </source>
</evidence>
<evidence type="ECO:0000256" key="2">
    <source>
        <dbReference type="ARBA" id="ARBA00022670"/>
    </source>
</evidence>
<evidence type="ECO:0000313" key="10">
    <source>
        <dbReference type="Proteomes" id="UP000028863"/>
    </source>
</evidence>
<dbReference type="InterPro" id="IPR038765">
    <property type="entry name" value="Papain-like_cys_pep_sf"/>
</dbReference>
<reference evidence="9" key="1">
    <citation type="submission" date="2014-03" db="EMBL/GenBank/DDBJ databases">
        <title>Draft genome sequencing of Oceanobacillus picturae strain S1 isolated from human gut.</title>
        <authorList>
            <person name="Croce O."/>
            <person name="Lagier J.C."/>
            <person name="Raoult D."/>
        </authorList>
    </citation>
    <scope>NUCLEOTIDE SEQUENCE [LARGE SCALE GENOMIC DNA]</scope>
    <source>
        <strain evidence="9">S1</strain>
    </source>
</reference>
<feature type="domain" description="NlpC/P60" evidence="8">
    <location>
        <begin position="307"/>
        <end position="428"/>
    </location>
</feature>
<dbReference type="Gene3D" id="6.10.250.3150">
    <property type="match status" value="1"/>
</dbReference>
<protein>
    <submittedName>
        <fullName evidence="9">Peptidoglycan DL-endopeptidase CwlO</fullName>
    </submittedName>
</protein>
<comment type="caution">
    <text evidence="9">The sequence shown here is derived from an EMBL/GenBank/DDBJ whole genome shotgun (WGS) entry which is preliminary data.</text>
</comment>
<feature type="coiled-coil region" evidence="6">
    <location>
        <begin position="38"/>
        <end position="128"/>
    </location>
</feature>